<dbReference type="PANTHER" id="PTHR43415">
    <property type="entry name" value="SPERMIDINE N(1)-ACETYLTRANSFERASE"/>
    <property type="match status" value="1"/>
</dbReference>
<dbReference type="Gene3D" id="3.40.50.2000">
    <property type="entry name" value="Glycogen Phosphorylase B"/>
    <property type="match status" value="1"/>
</dbReference>
<name>E2DNQ1_ECOLX</name>
<dbReference type="GO" id="GO:0016747">
    <property type="term" value="F:acyltransferase activity, transferring groups other than amino-acyl groups"/>
    <property type="evidence" value="ECO:0007669"/>
    <property type="project" value="InterPro"/>
</dbReference>
<feature type="binding site" evidence="2">
    <location>
        <position position="282"/>
    </location>
    <ligand>
        <name>substrate</name>
    </ligand>
</feature>
<dbReference type="GO" id="GO:0016758">
    <property type="term" value="F:hexosyltransferase activity"/>
    <property type="evidence" value="ECO:0007669"/>
    <property type="project" value="InterPro"/>
</dbReference>
<dbReference type="Pfam" id="PF04101">
    <property type="entry name" value="Glyco_tran_28_C"/>
    <property type="match status" value="1"/>
</dbReference>
<evidence type="ECO:0000259" key="3">
    <source>
        <dbReference type="PROSITE" id="PS51186"/>
    </source>
</evidence>
<accession>E2DNQ1</accession>
<organism evidence="4">
    <name type="scientific">Escherichia coli</name>
    <dbReference type="NCBI Taxonomy" id="562"/>
    <lineage>
        <taxon>Bacteria</taxon>
        <taxon>Pseudomonadati</taxon>
        <taxon>Pseudomonadota</taxon>
        <taxon>Gammaproteobacteria</taxon>
        <taxon>Enterobacterales</taxon>
        <taxon>Enterobacteriaceae</taxon>
        <taxon>Escherichia</taxon>
    </lineage>
</organism>
<protein>
    <submittedName>
        <fullName evidence="4">WcnS</fullName>
    </submittedName>
</protein>
<reference evidence="4" key="1">
    <citation type="journal article" date="2010" name="Mol. Cell. Probes">
        <title>Development of a serogroup-specific multiplex PCR assay to detect a set of Escherichia coli serogroups based on the identification of their O-antigen gene clusters.</title>
        <authorList>
            <person name="Wang Q."/>
            <person name="Ruan X."/>
            <person name="Wei D."/>
            <person name="Hu Z."/>
            <person name="Wu L."/>
            <person name="Yu T."/>
            <person name="Feng L."/>
            <person name="Wang L."/>
        </authorList>
    </citation>
    <scope>NUCLEOTIDE SEQUENCE</scope>
    <source>
        <strain evidence="4">E78634</strain>
    </source>
</reference>
<dbReference type="PROSITE" id="PS51186">
    <property type="entry name" value="GNAT"/>
    <property type="match status" value="1"/>
</dbReference>
<proteinExistence type="predicted"/>
<feature type="active site" description="Proton acceptor" evidence="1">
    <location>
        <position position="17"/>
    </location>
</feature>
<dbReference type="PANTHER" id="PTHR43415:SF3">
    <property type="entry name" value="GNAT-FAMILY ACETYLTRANSFERASE"/>
    <property type="match status" value="1"/>
</dbReference>
<dbReference type="InterPro" id="IPR007235">
    <property type="entry name" value="Glyco_trans_28_C"/>
</dbReference>
<dbReference type="SUPFAM" id="SSF53756">
    <property type="entry name" value="UDP-Glycosyltransferase/glycogen phosphorylase"/>
    <property type="match status" value="1"/>
</dbReference>
<dbReference type="InterPro" id="IPR020023">
    <property type="entry name" value="PseG"/>
</dbReference>
<evidence type="ECO:0000313" key="4">
    <source>
        <dbReference type="EMBL" id="ADN43879.1"/>
    </source>
</evidence>
<dbReference type="Gene3D" id="3.40.630.30">
    <property type="match status" value="1"/>
</dbReference>
<gene>
    <name evidence="4" type="primary">wcnS</name>
</gene>
<dbReference type="EMBL" id="GU068045">
    <property type="protein sequence ID" value="ADN43879.1"/>
    <property type="molecule type" value="Genomic_DNA"/>
</dbReference>
<feature type="domain" description="N-acetyltransferase" evidence="3">
    <location>
        <begin position="369"/>
        <end position="512"/>
    </location>
</feature>
<dbReference type="Gene3D" id="3.40.50.11190">
    <property type="match status" value="1"/>
</dbReference>
<evidence type="ECO:0000256" key="1">
    <source>
        <dbReference type="PIRSR" id="PIRSR620023-1"/>
    </source>
</evidence>
<dbReference type="AlphaFoldDB" id="E2DNQ1"/>
<dbReference type="SUPFAM" id="SSF55729">
    <property type="entry name" value="Acyl-CoA N-acyltransferases (Nat)"/>
    <property type="match status" value="1"/>
</dbReference>
<dbReference type="InterPro" id="IPR016181">
    <property type="entry name" value="Acyl_CoA_acyltransferase"/>
</dbReference>
<sequence>MKVFLRVDSSLSIGSGHIIRCINIATMLRKMGAECIFITKNHKGNIISKIRQADFLFEVMSVLEEPEYYISNEKEWLNGRQSDDAVQFSSLLSQYSQKPDIIIVDHYSLDSEWEIIVKQNFPQARLVVIDDLCNRKHHCDLLIDQTYLRHKHEYAELILPETKILTGTKFALVNTDFYKFRNESIIRKKNLKRPLKLMITMGGVDANNITGKVLQYLEEINYKNIQKITVIIGSKCPHRTEICELTRNSKYNIQVVIDISNMAELMLEHDFAIGALGGTTWERCVMGLPAVNIAIARNQHTVAQNLSKSGAIVLYSDKFKKSEFSNALDNLMANYYQQSNLARIICDGHGLYRIVQEIIPNYAKDGINVALRPATIDDISFVYKLQCEPHTRRFARNPNIPTFENHSVWMRCKLLEEKSLFYIIEHEGACGVLRLDAIEHKTAQYEISVFLTSRCIGKGIASAAIRRAMMLNNNSIIMATVLLENYASHQLFKNLGYKQISQDKYISRKNDE</sequence>
<dbReference type="RefSeq" id="WP_054472857.1">
    <property type="nucleotide sequence ID" value="NZ_CYCW01000010.1"/>
</dbReference>
<dbReference type="NCBIfam" id="TIGR03590">
    <property type="entry name" value="PseG"/>
    <property type="match status" value="1"/>
</dbReference>
<evidence type="ECO:0000256" key="2">
    <source>
        <dbReference type="PIRSR" id="PIRSR620023-2"/>
    </source>
</evidence>
<dbReference type="InterPro" id="IPR000182">
    <property type="entry name" value="GNAT_dom"/>
</dbReference>
<dbReference type="Pfam" id="PF13302">
    <property type="entry name" value="Acetyltransf_3"/>
    <property type="match status" value="1"/>
</dbReference>